<dbReference type="EMBL" id="CACRXK020022561">
    <property type="protein sequence ID" value="CAB4036927.1"/>
    <property type="molecule type" value="Genomic_DNA"/>
</dbReference>
<dbReference type="AlphaFoldDB" id="A0A6S7JYI7"/>
<evidence type="ECO:0000313" key="2">
    <source>
        <dbReference type="Proteomes" id="UP001152795"/>
    </source>
</evidence>
<reference evidence="1" key="1">
    <citation type="submission" date="2020-04" db="EMBL/GenBank/DDBJ databases">
        <authorList>
            <person name="Alioto T."/>
            <person name="Alioto T."/>
            <person name="Gomez Garrido J."/>
        </authorList>
    </citation>
    <scope>NUCLEOTIDE SEQUENCE</scope>
    <source>
        <strain evidence="1">A484AB</strain>
    </source>
</reference>
<organism evidence="1 2">
    <name type="scientific">Paramuricea clavata</name>
    <name type="common">Red gorgonian</name>
    <name type="synonym">Violescent sea-whip</name>
    <dbReference type="NCBI Taxonomy" id="317549"/>
    <lineage>
        <taxon>Eukaryota</taxon>
        <taxon>Metazoa</taxon>
        <taxon>Cnidaria</taxon>
        <taxon>Anthozoa</taxon>
        <taxon>Octocorallia</taxon>
        <taxon>Malacalcyonacea</taxon>
        <taxon>Plexauridae</taxon>
        <taxon>Paramuricea</taxon>
    </lineage>
</organism>
<protein>
    <submittedName>
        <fullName evidence="1">Uncharacterized protein</fullName>
    </submittedName>
</protein>
<evidence type="ECO:0000313" key="1">
    <source>
        <dbReference type="EMBL" id="CAB4036927.1"/>
    </source>
</evidence>
<sequence>EISAAAKLKEEKRKELNRFRGKHRRLDNKVGSLVKAIEDLNDIQNELVQPDSTDQ</sequence>
<comment type="caution">
    <text evidence="1">The sequence shown here is derived from an EMBL/GenBank/DDBJ whole genome shotgun (WGS) entry which is preliminary data.</text>
</comment>
<gene>
    <name evidence="1" type="ORF">PACLA_8A055524</name>
</gene>
<accession>A0A6S7JYI7</accession>
<keyword evidence="2" id="KW-1185">Reference proteome</keyword>
<dbReference type="Proteomes" id="UP001152795">
    <property type="component" value="Unassembled WGS sequence"/>
</dbReference>
<proteinExistence type="predicted"/>
<feature type="non-terminal residue" evidence="1">
    <location>
        <position position="55"/>
    </location>
</feature>
<name>A0A6S7JYI7_PARCT</name>